<name>A0ABM1MU22_NICVS</name>
<evidence type="ECO:0000256" key="1">
    <source>
        <dbReference type="SAM" id="MobiDB-lite"/>
    </source>
</evidence>
<proteinExistence type="predicted"/>
<protein>
    <submittedName>
        <fullName evidence="4">Uncharacterized protein LOC108563799</fullName>
    </submittedName>
</protein>
<accession>A0ABM1MU22</accession>
<dbReference type="RefSeq" id="XP_017778072.1">
    <property type="nucleotide sequence ID" value="XM_017922583.1"/>
</dbReference>
<evidence type="ECO:0000256" key="2">
    <source>
        <dbReference type="SAM" id="SignalP"/>
    </source>
</evidence>
<gene>
    <name evidence="4" type="primary">LOC108563799</name>
</gene>
<sequence>MVETKFSLLLVGCLLLGSMWPVESGVIINKIKEKIRNIKGYFAADCDTDVDLLESSSNQETTRQTSNFPSTLTSTTTTTTTTSTEYPRIDIRGQFDSAGEVEERRGDYDDGPIGTSRQLIRVGENCPQGYKLARDRTCRRNV</sequence>
<dbReference type="GeneID" id="108563799"/>
<keyword evidence="3" id="KW-1185">Reference proteome</keyword>
<organism evidence="3 4">
    <name type="scientific">Nicrophorus vespilloides</name>
    <name type="common">Boreal carrion beetle</name>
    <dbReference type="NCBI Taxonomy" id="110193"/>
    <lineage>
        <taxon>Eukaryota</taxon>
        <taxon>Metazoa</taxon>
        <taxon>Ecdysozoa</taxon>
        <taxon>Arthropoda</taxon>
        <taxon>Hexapoda</taxon>
        <taxon>Insecta</taxon>
        <taxon>Pterygota</taxon>
        <taxon>Neoptera</taxon>
        <taxon>Endopterygota</taxon>
        <taxon>Coleoptera</taxon>
        <taxon>Polyphaga</taxon>
        <taxon>Staphyliniformia</taxon>
        <taxon>Silphidae</taxon>
        <taxon>Nicrophorinae</taxon>
        <taxon>Nicrophorus</taxon>
    </lineage>
</organism>
<dbReference type="Proteomes" id="UP000695000">
    <property type="component" value="Unplaced"/>
</dbReference>
<evidence type="ECO:0000313" key="3">
    <source>
        <dbReference type="Proteomes" id="UP000695000"/>
    </source>
</evidence>
<reference evidence="4" key="1">
    <citation type="submission" date="2025-08" db="UniProtKB">
        <authorList>
            <consortium name="RefSeq"/>
        </authorList>
    </citation>
    <scope>IDENTIFICATION</scope>
    <source>
        <tissue evidence="4">Whole Larva</tissue>
    </source>
</reference>
<feature type="chain" id="PRO_5046808123" evidence="2">
    <location>
        <begin position="25"/>
        <end position="142"/>
    </location>
</feature>
<feature type="compositionally biased region" description="Polar residues" evidence="1">
    <location>
        <begin position="56"/>
        <end position="69"/>
    </location>
</feature>
<keyword evidence="2" id="KW-0732">Signal</keyword>
<feature type="signal peptide" evidence="2">
    <location>
        <begin position="1"/>
        <end position="24"/>
    </location>
</feature>
<feature type="region of interest" description="Disordered" evidence="1">
    <location>
        <begin position="56"/>
        <end position="115"/>
    </location>
</feature>
<feature type="compositionally biased region" description="Low complexity" evidence="1">
    <location>
        <begin position="70"/>
        <end position="84"/>
    </location>
</feature>
<evidence type="ECO:0000313" key="4">
    <source>
        <dbReference type="RefSeq" id="XP_017778072.1"/>
    </source>
</evidence>